<reference evidence="1" key="1">
    <citation type="journal article" date="2015" name="Nature">
        <title>Complex archaea that bridge the gap between prokaryotes and eukaryotes.</title>
        <authorList>
            <person name="Spang A."/>
            <person name="Saw J.H."/>
            <person name="Jorgensen S.L."/>
            <person name="Zaremba-Niedzwiedzka K."/>
            <person name="Martijn J."/>
            <person name="Lind A.E."/>
            <person name="van Eijk R."/>
            <person name="Schleper C."/>
            <person name="Guy L."/>
            <person name="Ettema T.J."/>
        </authorList>
    </citation>
    <scope>NUCLEOTIDE SEQUENCE</scope>
</reference>
<dbReference type="Pfam" id="PF13650">
    <property type="entry name" value="Asp_protease_2"/>
    <property type="match status" value="1"/>
</dbReference>
<dbReference type="GO" id="GO:0004190">
    <property type="term" value="F:aspartic-type endopeptidase activity"/>
    <property type="evidence" value="ECO:0007669"/>
    <property type="project" value="InterPro"/>
</dbReference>
<protein>
    <recommendedName>
        <fullName evidence="2">Peptidase A2 domain-containing protein</fullName>
    </recommendedName>
</protein>
<sequence length="172" mass="19099">MAKFYIEPCTYANGTQPKDMDSPTSIGCGQDVPNVSWVDGQIGGDFTPLFLIQDNQILVPVRLGHNGKEIITPLLLDTGASIIVLHQQFAEALNLETEQKGLSRMASGKMIQSELAKVDYLKLGPFTMESVRVVVIKHQGPPVKFSGLLGMNFLRNVNYKIDYKNQVIHWIP</sequence>
<name>A0A0F9APR0_9ZZZZ</name>
<dbReference type="PROSITE" id="PS00141">
    <property type="entry name" value="ASP_PROTEASE"/>
    <property type="match status" value="1"/>
</dbReference>
<dbReference type="Gene3D" id="2.40.70.10">
    <property type="entry name" value="Acid Proteases"/>
    <property type="match status" value="1"/>
</dbReference>
<dbReference type="EMBL" id="LAZR01044857">
    <property type="protein sequence ID" value="KKL03612.1"/>
    <property type="molecule type" value="Genomic_DNA"/>
</dbReference>
<dbReference type="InterPro" id="IPR034122">
    <property type="entry name" value="Retropepsin-like_bacterial"/>
</dbReference>
<dbReference type="InterPro" id="IPR001969">
    <property type="entry name" value="Aspartic_peptidase_AS"/>
</dbReference>
<dbReference type="SUPFAM" id="SSF50630">
    <property type="entry name" value="Acid proteases"/>
    <property type="match status" value="1"/>
</dbReference>
<dbReference type="InterPro" id="IPR021109">
    <property type="entry name" value="Peptidase_aspartic_dom_sf"/>
</dbReference>
<accession>A0A0F9APR0</accession>
<evidence type="ECO:0000313" key="1">
    <source>
        <dbReference type="EMBL" id="KKL03612.1"/>
    </source>
</evidence>
<comment type="caution">
    <text evidence="1">The sequence shown here is derived from an EMBL/GenBank/DDBJ whole genome shotgun (WGS) entry which is preliminary data.</text>
</comment>
<gene>
    <name evidence="1" type="ORF">LCGC14_2624360</name>
</gene>
<dbReference type="GO" id="GO:0006508">
    <property type="term" value="P:proteolysis"/>
    <property type="evidence" value="ECO:0007669"/>
    <property type="project" value="InterPro"/>
</dbReference>
<proteinExistence type="predicted"/>
<dbReference type="CDD" id="cd05483">
    <property type="entry name" value="retropepsin_like_bacteria"/>
    <property type="match status" value="1"/>
</dbReference>
<organism evidence="1">
    <name type="scientific">marine sediment metagenome</name>
    <dbReference type="NCBI Taxonomy" id="412755"/>
    <lineage>
        <taxon>unclassified sequences</taxon>
        <taxon>metagenomes</taxon>
        <taxon>ecological metagenomes</taxon>
    </lineage>
</organism>
<dbReference type="AlphaFoldDB" id="A0A0F9APR0"/>
<evidence type="ECO:0008006" key="2">
    <source>
        <dbReference type="Google" id="ProtNLM"/>
    </source>
</evidence>